<reference evidence="1 2" key="1">
    <citation type="submission" date="2019-10" db="EMBL/GenBank/DDBJ databases">
        <title>Genome sequence of Luteimicrobium xylanilyticum HY-24.</title>
        <authorList>
            <person name="Kim D.Y."/>
            <person name="Park H.-Y."/>
        </authorList>
    </citation>
    <scope>NUCLEOTIDE SEQUENCE [LARGE SCALE GENOMIC DNA]</scope>
    <source>
        <strain evidence="1 2">HY-24</strain>
    </source>
</reference>
<dbReference type="OrthoDB" id="4300819at2"/>
<dbReference type="SUPFAM" id="SSF51004">
    <property type="entry name" value="C-terminal (heme d1) domain of cytochrome cd1-nitrite reductase"/>
    <property type="match status" value="1"/>
</dbReference>
<evidence type="ECO:0008006" key="3">
    <source>
        <dbReference type="Google" id="ProtNLM"/>
    </source>
</evidence>
<evidence type="ECO:0000313" key="2">
    <source>
        <dbReference type="Proteomes" id="UP000326702"/>
    </source>
</evidence>
<dbReference type="EMBL" id="CP045529">
    <property type="protein sequence ID" value="QFU98484.1"/>
    <property type="molecule type" value="Genomic_DNA"/>
</dbReference>
<dbReference type="KEGG" id="lxl:KDY119_02000"/>
<name>A0A5P9QAN3_9MICO</name>
<evidence type="ECO:0000313" key="1">
    <source>
        <dbReference type="EMBL" id="QFU98484.1"/>
    </source>
</evidence>
<organism evidence="1 2">
    <name type="scientific">Luteimicrobium xylanilyticum</name>
    <dbReference type="NCBI Taxonomy" id="1133546"/>
    <lineage>
        <taxon>Bacteria</taxon>
        <taxon>Bacillati</taxon>
        <taxon>Actinomycetota</taxon>
        <taxon>Actinomycetes</taxon>
        <taxon>Micrococcales</taxon>
        <taxon>Luteimicrobium</taxon>
    </lineage>
</organism>
<dbReference type="InterPro" id="IPR013211">
    <property type="entry name" value="LVIVD"/>
</dbReference>
<gene>
    <name evidence="1" type="ORF">KDY119_02000</name>
</gene>
<protein>
    <recommendedName>
        <fullName evidence="3">LVIVD repeat-containing protein</fullName>
    </recommendedName>
</protein>
<keyword evidence="2" id="KW-1185">Reference proteome</keyword>
<dbReference type="AlphaFoldDB" id="A0A5P9QAN3"/>
<dbReference type="Proteomes" id="UP000326702">
    <property type="component" value="Chromosome"/>
</dbReference>
<dbReference type="RefSeq" id="WP_051136519.1">
    <property type="nucleotide sequence ID" value="NZ_BAABIH010000002.1"/>
</dbReference>
<dbReference type="InterPro" id="IPR011048">
    <property type="entry name" value="Haem_d1_sf"/>
</dbReference>
<accession>A0A5P9QAN3</accession>
<sequence>MTTAPELRPADLAAGFTHVGHTDQGGRPDAMQVQYWNRHVYVGHLFSGGFSVVDVTDPRHPTPGVFVPAPERTWNIHLQAADDLLLVIHARDLWKTLDVEQNYYQGSVGTRLAGAEQDWSAGVAVYDISAPADPRPIAFLPVDGIGVHRLWFTGGRYAYASVLPDGFTDYVLRVIDLADPAHPQWAGGYWLPGMNTAAGEKPTWDTDRWRYALHHAIVAGDTAYASWRDGGLTILDVSDRAAPTLVSHRNWSPPYGGGTHTALPLPGRDLLVVADEATADDLADGLKHVWVFDIREPENPVSIATFPTPAEDDYASKGRHFGPHNLHENRPGSFVSEELVFGTFQNAGVRAFDLTDPYAPRQVAAFVPGAPETVVDPRPGGRPVVQTADVYVRDDGITFITDYNGGLDVLEFTGKE</sequence>
<dbReference type="Pfam" id="PF08309">
    <property type="entry name" value="LVIVD"/>
    <property type="match status" value="1"/>
</dbReference>
<proteinExistence type="predicted"/>